<feature type="region of interest" description="Disordered" evidence="17">
    <location>
        <begin position="451"/>
        <end position="479"/>
    </location>
</feature>
<dbReference type="GO" id="GO:0006325">
    <property type="term" value="P:chromatin organization"/>
    <property type="evidence" value="ECO:0007669"/>
    <property type="project" value="InterPro"/>
</dbReference>
<keyword evidence="4 15" id="KW-0436">Ligase</keyword>
<evidence type="ECO:0000256" key="1">
    <source>
        <dbReference type="ARBA" id="ARBA00004123"/>
    </source>
</evidence>
<evidence type="ECO:0000256" key="14">
    <source>
        <dbReference type="ARBA" id="ARBA00034003"/>
    </source>
</evidence>
<dbReference type="SUPFAM" id="SSF50249">
    <property type="entry name" value="Nucleic acid-binding proteins"/>
    <property type="match status" value="1"/>
</dbReference>
<evidence type="ECO:0000256" key="12">
    <source>
        <dbReference type="ARBA" id="ARBA00023204"/>
    </source>
</evidence>
<dbReference type="PANTHER" id="PTHR45674">
    <property type="entry name" value="DNA LIGASE 1/3 FAMILY MEMBER"/>
    <property type="match status" value="1"/>
</dbReference>
<dbReference type="Gene3D" id="2.60.40.1490">
    <property type="entry name" value="Histone chaperone ASF1-like"/>
    <property type="match status" value="1"/>
</dbReference>
<dbReference type="InterPro" id="IPR036866">
    <property type="entry name" value="RibonucZ/Hydroxyglut_hydro"/>
</dbReference>
<dbReference type="GO" id="GO:0003677">
    <property type="term" value="F:DNA binding"/>
    <property type="evidence" value="ECO:0007669"/>
    <property type="project" value="InterPro"/>
</dbReference>
<evidence type="ECO:0000256" key="6">
    <source>
        <dbReference type="ARBA" id="ARBA00022741"/>
    </source>
</evidence>
<dbReference type="NCBIfam" id="TIGR00574">
    <property type="entry name" value="dnl1"/>
    <property type="match status" value="1"/>
</dbReference>
<feature type="domain" description="ATP-dependent DNA ligase family profile" evidence="18">
    <location>
        <begin position="1119"/>
        <end position="1245"/>
    </location>
</feature>
<comment type="subcellular location">
    <subcellularLocation>
        <location evidence="1">Nucleus</location>
    </subcellularLocation>
</comment>
<evidence type="ECO:0000256" key="4">
    <source>
        <dbReference type="ARBA" id="ARBA00022598"/>
    </source>
</evidence>
<dbReference type="SUPFAM" id="SSF56091">
    <property type="entry name" value="DNA ligase/mRNA capping enzyme, catalytic domain"/>
    <property type="match status" value="1"/>
</dbReference>
<dbReference type="FunFam" id="3.40.50.12650:FF:000006">
    <property type="entry name" value="DNA ligase"/>
    <property type="match status" value="1"/>
</dbReference>
<feature type="compositionally biased region" description="Basic residues" evidence="17">
    <location>
        <begin position="578"/>
        <end position="591"/>
    </location>
</feature>
<dbReference type="PANTHER" id="PTHR45674:SF9">
    <property type="entry name" value="DNA LIGASE 3"/>
    <property type="match status" value="1"/>
</dbReference>
<comment type="similarity">
    <text evidence="3 16">Belongs to the ATP-dependent DNA ligase family.</text>
</comment>
<dbReference type="GO" id="GO:0005634">
    <property type="term" value="C:nucleus"/>
    <property type="evidence" value="ECO:0007669"/>
    <property type="project" value="UniProtKB-SubCell"/>
</dbReference>
<dbReference type="SUPFAM" id="SSF117018">
    <property type="entry name" value="ATP-dependent DNA ligase DNA-binding domain"/>
    <property type="match status" value="1"/>
</dbReference>
<feature type="region of interest" description="Disordered" evidence="17">
    <location>
        <begin position="1521"/>
        <end position="1564"/>
    </location>
</feature>
<evidence type="ECO:0000256" key="17">
    <source>
        <dbReference type="SAM" id="MobiDB-lite"/>
    </source>
</evidence>
<keyword evidence="7 15" id="KW-0227">DNA damage</keyword>
<evidence type="ECO:0000256" key="10">
    <source>
        <dbReference type="ARBA" id="ARBA00023163"/>
    </source>
</evidence>
<gene>
    <name evidence="19" type="ORF">SVIM_LOCUS220121</name>
</gene>
<evidence type="ECO:0000256" key="2">
    <source>
        <dbReference type="ARBA" id="ARBA00006051"/>
    </source>
</evidence>
<evidence type="ECO:0000256" key="7">
    <source>
        <dbReference type="ARBA" id="ARBA00022763"/>
    </source>
</evidence>
<dbReference type="Gene3D" id="2.40.50.140">
    <property type="entry name" value="Nucleic acid-binding proteins"/>
    <property type="match status" value="1"/>
</dbReference>
<dbReference type="Gene3D" id="3.40.50.12650">
    <property type="match status" value="1"/>
</dbReference>
<dbReference type="InterPro" id="IPR050191">
    <property type="entry name" value="ATP-dep_DNA_ligase"/>
</dbReference>
<dbReference type="Pfam" id="PF04729">
    <property type="entry name" value="ASF1_hist_chap"/>
    <property type="match status" value="1"/>
</dbReference>
<dbReference type="InterPro" id="IPR006818">
    <property type="entry name" value="ASF1-like"/>
</dbReference>
<keyword evidence="9" id="KW-0805">Transcription regulation</keyword>
<dbReference type="Gene3D" id="3.60.15.10">
    <property type="entry name" value="Ribonuclease Z/Hydroxyacylglutathione hydrolase-like"/>
    <property type="match status" value="1"/>
</dbReference>
<dbReference type="GO" id="GO:0071897">
    <property type="term" value="P:DNA biosynthetic process"/>
    <property type="evidence" value="ECO:0007669"/>
    <property type="project" value="InterPro"/>
</dbReference>
<keyword evidence="6 15" id="KW-0547">Nucleotide-binding</keyword>
<feature type="compositionally biased region" description="Polar residues" evidence="17">
    <location>
        <begin position="565"/>
        <end position="576"/>
    </location>
</feature>
<keyword evidence="8 15" id="KW-0067">ATP-binding</keyword>
<dbReference type="InterPro" id="IPR036599">
    <property type="entry name" value="DNA_ligase_N_sf"/>
</dbReference>
<evidence type="ECO:0000259" key="18">
    <source>
        <dbReference type="PROSITE" id="PS50160"/>
    </source>
</evidence>
<evidence type="ECO:0000313" key="19">
    <source>
        <dbReference type="EMBL" id="VFU39544.1"/>
    </source>
</evidence>
<dbReference type="Gene3D" id="1.10.3260.10">
    <property type="entry name" value="DNA ligase, ATP-dependent, N-terminal domain"/>
    <property type="match status" value="1"/>
</dbReference>
<dbReference type="GO" id="GO:0003910">
    <property type="term" value="F:DNA ligase (ATP) activity"/>
    <property type="evidence" value="ECO:0007669"/>
    <property type="project" value="UniProtKB-EC"/>
</dbReference>
<keyword evidence="13" id="KW-0539">Nucleus</keyword>
<evidence type="ECO:0000256" key="15">
    <source>
        <dbReference type="RuleBase" id="RU000617"/>
    </source>
</evidence>
<keyword evidence="5" id="KW-0235">DNA replication</keyword>
<sequence>MASQSHHQTPQSINSQTLYYKSLTSLSLQVPPTPPPSLPLPPSLPPSKLIPKTRFLIDGFRFSSPSITAYFLSHFHSDHYTGLSSHWYQGIIFCSPITASLVTSILNVPECFVFSLPLNRAVDIDGVGVTLVDANHCPGAVQFLLKVPICKNLENFEQYVHTGDFRYSCEMKDDVFLRGFVGCNAVFLDTTYCHPKFVFPLQEESVDYVVSAIEKIGGEGFSVGLEKRVLFLVATYVVGKEKILIEIARRCNRKVFVDARKMEVLRILGYGESGLFTEDENESDVHVVGWNILGETWPYFRPNFVKMKEIMVERGYNKVVGFVPTGWTYEVKRNKFAVRSKDSCEIHLVPYSEHSNYNELREYVKFLRPKRVIPTVGVDVEKLDSKLAAKMQKHFAGLVDEMANKKEFLKGFLHGSSENDEKVEMDAVSGLNEGLAQEKELKESVEMKAHENNDTVSVLNSSSTLQESPSQNLSMPNDEERDKLIHELSDCLPTWVTRDQMLDLISTPGRNIVEAVSSFYERETEFHDQVFACRAVSSSVTVPLYDSESPSKPVSIDSDSRSMGFLSSQKYKSPSKNPKLKGGKSPGKRKRNVDNKPGKKEKLNSKLESGGSKQSTITKFFNKVLPDASQVSSVVASISEQCPEDENLLQNDDETESYREEVDQFIQIIDGNESTRSYAATIIKKTEGDINKALDMHYGDPKGNLGKSIEALVVSGNMVEHQCKTGFSSAREKKMFGEIENMVDLSVQGSIIKNVDATPVSLPTEKYNPIDHACWNGGQPAPYIHLARTFDLLEAEKGKIKATSLLCNMFRSLLALSPEDVLPAVYLCTNKIAADHENVGEPWSHRLWKRHVEQTGDVAQVCRQTQTLLTPPPPLLIKDVFSALQKISLQTGSGSTGRKKSLIVNLMHSCREKEMKFIVRTLVRNLRIGAMMRTILPALAQAVVLNSFSSDECRAENVKEKLQYISTAVVEVYNILPALDLVVPSLINEGIGFSSSTLSMVAGIPLKPMLAKITNGVAQVLKLFENKAFTCEYKYDGQRAQIHKMPDGTVRIYSRNGDETSSRFPDLIKIIEESCKPAALTLVVDAEVVAVDRKNGCKLKSFQELSSRERGSKDSSIAVNKIKVDICVFVFDIMFANGEQLLGLPLRQRRQYLKDLFCDERLGCFEYAKEMTVEAQDATLTNDATLTKMKSFLEDALQSSCEGIMVKSLDIDAGYFPSKRTDGWLKVKKDYVEGLNDSLDLVPIGFSPSLMACYNPETEEFQSVCRVMSGFSDAFYIEMKEFFSGDRILAKKPPYYRTVEAPDMWFSPEVVWEIRGADFTISPVHQAAVGLVHQSRGISIRFPRFIHSIPDRNPEECSTAADIAEMFNSQTRKMDVTAERYFAVNLTNVTVLDNPAPFLSPFQFEISYECLTPLKDDLEWKLIYVGSAEDETYDQLLESVLVGPVNADPPDPSKIRDEDIIGVTVLLLTCSYLGQEFVRVGYYVNNDYEDEQLREEPPPKVLIDKVQRNILSDKPRVTKFPINFYPENTESAEEPPVNDQPAETDGNEERQPASPPHSSDKEGP</sequence>
<dbReference type="SUPFAM" id="SSF101546">
    <property type="entry name" value="ASF1-like"/>
    <property type="match status" value="1"/>
</dbReference>
<evidence type="ECO:0000256" key="3">
    <source>
        <dbReference type="ARBA" id="ARBA00007572"/>
    </source>
</evidence>
<dbReference type="InterPro" id="IPR036747">
    <property type="entry name" value="ASF1-like_sf"/>
</dbReference>
<dbReference type="CDD" id="cd16273">
    <property type="entry name" value="SNM1A-1C-like_MBL-fold"/>
    <property type="match status" value="1"/>
</dbReference>
<evidence type="ECO:0000256" key="5">
    <source>
        <dbReference type="ARBA" id="ARBA00022705"/>
    </source>
</evidence>
<evidence type="ECO:0000256" key="8">
    <source>
        <dbReference type="ARBA" id="ARBA00022840"/>
    </source>
</evidence>
<dbReference type="PROSITE" id="PS50160">
    <property type="entry name" value="DNA_LIGASE_A3"/>
    <property type="match status" value="1"/>
</dbReference>
<evidence type="ECO:0000256" key="9">
    <source>
        <dbReference type="ARBA" id="ARBA00023015"/>
    </source>
</evidence>
<reference evidence="19" key="1">
    <citation type="submission" date="2019-03" db="EMBL/GenBank/DDBJ databases">
        <authorList>
            <person name="Mank J."/>
            <person name="Almeida P."/>
        </authorList>
    </citation>
    <scope>NUCLEOTIDE SEQUENCE</scope>
    <source>
        <strain evidence="19">78183</strain>
    </source>
</reference>
<keyword evidence="11" id="KW-0143">Chaperone</keyword>
<evidence type="ECO:0000256" key="13">
    <source>
        <dbReference type="ARBA" id="ARBA00023242"/>
    </source>
</evidence>
<organism evidence="19">
    <name type="scientific">Salix viminalis</name>
    <name type="common">Common osier</name>
    <name type="synonym">Basket willow</name>
    <dbReference type="NCBI Taxonomy" id="40686"/>
    <lineage>
        <taxon>Eukaryota</taxon>
        <taxon>Viridiplantae</taxon>
        <taxon>Streptophyta</taxon>
        <taxon>Embryophyta</taxon>
        <taxon>Tracheophyta</taxon>
        <taxon>Spermatophyta</taxon>
        <taxon>Magnoliopsida</taxon>
        <taxon>eudicotyledons</taxon>
        <taxon>Gunneridae</taxon>
        <taxon>Pentapetalae</taxon>
        <taxon>rosids</taxon>
        <taxon>fabids</taxon>
        <taxon>Malpighiales</taxon>
        <taxon>Salicaceae</taxon>
        <taxon>Saliceae</taxon>
        <taxon>Salix</taxon>
    </lineage>
</organism>
<dbReference type="SUPFAM" id="SSF56281">
    <property type="entry name" value="Metallo-hydrolase/oxidoreductase"/>
    <property type="match status" value="1"/>
</dbReference>
<dbReference type="InterPro" id="IPR016059">
    <property type="entry name" value="DNA_ligase_ATP-dep_CS"/>
</dbReference>
<evidence type="ECO:0000256" key="16">
    <source>
        <dbReference type="RuleBase" id="RU004196"/>
    </source>
</evidence>
<feature type="compositionally biased region" description="Polar residues" evidence="17">
    <location>
        <begin position="454"/>
        <end position="475"/>
    </location>
</feature>
<proteinExistence type="inferred from homology"/>
<dbReference type="InterPro" id="IPR012340">
    <property type="entry name" value="NA-bd_OB-fold"/>
</dbReference>
<dbReference type="FunFam" id="2.40.50.140:FF:000220">
    <property type="entry name" value="DNA ligase"/>
    <property type="match status" value="1"/>
</dbReference>
<keyword evidence="10" id="KW-0804">Transcription</keyword>
<dbReference type="CDD" id="cd07969">
    <property type="entry name" value="OBF_DNA_ligase_I"/>
    <property type="match status" value="1"/>
</dbReference>
<dbReference type="InterPro" id="IPR012309">
    <property type="entry name" value="DNA_ligase_ATP-dep_C"/>
</dbReference>
<dbReference type="GO" id="GO:0005524">
    <property type="term" value="F:ATP binding"/>
    <property type="evidence" value="ECO:0007669"/>
    <property type="project" value="UniProtKB-KW"/>
</dbReference>
<name>A0A6N2LEL9_SALVM</name>
<accession>A0A6N2LEL9</accession>
<keyword evidence="12 15" id="KW-0234">DNA repair</keyword>
<feature type="region of interest" description="Disordered" evidence="17">
    <location>
        <begin position="544"/>
        <end position="612"/>
    </location>
</feature>
<dbReference type="EC" id="6.5.1.1" evidence="15"/>
<dbReference type="InterPro" id="IPR000977">
    <property type="entry name" value="DNA_ligase_ATP-dep"/>
</dbReference>
<dbReference type="GO" id="GO:0006281">
    <property type="term" value="P:DNA repair"/>
    <property type="evidence" value="ECO:0007669"/>
    <property type="project" value="UniProtKB-KW"/>
</dbReference>
<dbReference type="InterPro" id="IPR012310">
    <property type="entry name" value="DNA_ligase_ATP-dep_cent"/>
</dbReference>
<dbReference type="GO" id="GO:0006273">
    <property type="term" value="P:lagging strand elongation"/>
    <property type="evidence" value="ECO:0007669"/>
    <property type="project" value="TreeGrafter"/>
</dbReference>
<dbReference type="Gene3D" id="3.30.470.30">
    <property type="entry name" value="DNA ligase/mRNA capping enzyme"/>
    <property type="match status" value="1"/>
</dbReference>
<dbReference type="Pfam" id="PF04675">
    <property type="entry name" value="DNA_ligase_A_N"/>
    <property type="match status" value="1"/>
</dbReference>
<dbReference type="Pfam" id="PF07522">
    <property type="entry name" value="DRMBL"/>
    <property type="match status" value="1"/>
</dbReference>
<dbReference type="CDD" id="cd07900">
    <property type="entry name" value="Adenylation_DNA_ligase_I_Euk"/>
    <property type="match status" value="1"/>
</dbReference>
<feature type="compositionally biased region" description="Basic and acidic residues" evidence="17">
    <location>
        <begin position="592"/>
        <end position="605"/>
    </location>
</feature>
<dbReference type="InterPro" id="IPR011084">
    <property type="entry name" value="DRMBL"/>
</dbReference>
<protein>
    <recommendedName>
        <fullName evidence="15">DNA ligase</fullName>
        <ecNumber evidence="15">6.5.1.1</ecNumber>
    </recommendedName>
</protein>
<comment type="catalytic activity">
    <reaction evidence="14 15">
        <text>ATP + (deoxyribonucleotide)n-3'-hydroxyl + 5'-phospho-(deoxyribonucleotide)m = (deoxyribonucleotide)n+m + AMP + diphosphate.</text>
        <dbReference type="EC" id="6.5.1.1"/>
    </reaction>
</comment>
<evidence type="ECO:0000256" key="11">
    <source>
        <dbReference type="ARBA" id="ARBA00023186"/>
    </source>
</evidence>
<dbReference type="Pfam" id="PF04679">
    <property type="entry name" value="DNA_ligase_A_C"/>
    <property type="match status" value="1"/>
</dbReference>
<dbReference type="GO" id="GO:0006310">
    <property type="term" value="P:DNA recombination"/>
    <property type="evidence" value="ECO:0007669"/>
    <property type="project" value="UniProtKB-KW"/>
</dbReference>
<dbReference type="PROSITE" id="PS00697">
    <property type="entry name" value="DNA_LIGASE_A1"/>
    <property type="match status" value="1"/>
</dbReference>
<dbReference type="Pfam" id="PF01068">
    <property type="entry name" value="DNA_ligase_A_M"/>
    <property type="match status" value="1"/>
</dbReference>
<dbReference type="Gene3D" id="3.30.1490.70">
    <property type="match status" value="1"/>
</dbReference>
<dbReference type="FunFam" id="3.30.470.30:FF:000002">
    <property type="entry name" value="DNA ligase"/>
    <property type="match status" value="1"/>
</dbReference>
<keyword evidence="15" id="KW-0233">DNA recombination</keyword>
<comment type="similarity">
    <text evidence="2">Belongs to the ASF1 family.</text>
</comment>
<dbReference type="EMBL" id="CAADRP010001530">
    <property type="protein sequence ID" value="VFU39544.1"/>
    <property type="molecule type" value="Genomic_DNA"/>
</dbReference>
<dbReference type="InterPro" id="IPR012308">
    <property type="entry name" value="DNA_ligase_ATP-dep_N"/>
</dbReference>